<reference evidence="1 2" key="1">
    <citation type="journal article" date="2019" name="New Phytol.">
        <title>Comparative genomics reveals unique wood-decay strategies and fruiting body development in the Schizophyllaceae.</title>
        <authorList>
            <person name="Almasi E."/>
            <person name="Sahu N."/>
            <person name="Krizsan K."/>
            <person name="Balint B."/>
            <person name="Kovacs G.M."/>
            <person name="Kiss B."/>
            <person name="Cseklye J."/>
            <person name="Drula E."/>
            <person name="Henrissat B."/>
            <person name="Nagy I."/>
            <person name="Chovatia M."/>
            <person name="Adam C."/>
            <person name="LaButti K."/>
            <person name="Lipzen A."/>
            <person name="Riley R."/>
            <person name="Grigoriev I.V."/>
            <person name="Nagy L.G."/>
        </authorList>
    </citation>
    <scope>NUCLEOTIDE SEQUENCE [LARGE SCALE GENOMIC DNA]</scope>
    <source>
        <strain evidence="1 2">NL-1724</strain>
    </source>
</reference>
<dbReference type="InterPro" id="IPR032675">
    <property type="entry name" value="LRR_dom_sf"/>
</dbReference>
<comment type="caution">
    <text evidence="1">The sequence shown here is derived from an EMBL/GenBank/DDBJ whole genome shotgun (WGS) entry which is preliminary data.</text>
</comment>
<dbReference type="OrthoDB" id="3543113at2759"/>
<dbReference type="EMBL" id="VDMD01000001">
    <property type="protein sequence ID" value="TRM69652.1"/>
    <property type="molecule type" value="Genomic_DNA"/>
</dbReference>
<evidence type="ECO:0000313" key="1">
    <source>
        <dbReference type="EMBL" id="TRM69652.1"/>
    </source>
</evidence>
<proteinExistence type="predicted"/>
<protein>
    <recommendedName>
        <fullName evidence="3">F-box domain-containing protein</fullName>
    </recommendedName>
</protein>
<dbReference type="AlphaFoldDB" id="A0A550CXX3"/>
<sequence length="543" mass="60429">MVVRRLSRRAKAAAARVFAIPELRFFICRSDSLEHSDLYCLALVSRDWAPVAGHVLWESPLGVLPLFIHMPRDSWEVPNLEQRQTPFASYQSWQTMKAFRFTRALTDADWEPVLARARTVKHITLLAFPLPVMQVLYAHPPPRTLFPNLRSVNISGIEPPLPPAFLDIILPRELVVYETFDFGKITLPHRRDWPCLRALLLRNTSNTMAPAAVKQAVEIVKTSSSLRRVELPVGPYPELISSLAAHPTLHTLYLDTVGTGSLPSPLAPGSFSTLTRVQADGHSSLAFVIGILDASPAVRLMERITVVSSPTEARQIPSLLRAISNHCDPFVLRSLRVIASRNSLYDEDDGVPLPQDAIRMGDLAPLARFADVETLEIETSQGHALSDADCATISSWWPHLRGLNLSRPGRFRSDQDTPTCTLRAVADVARLCPDLEILVLPIDARAIPDILISPQCKLTVLKALDSLIVDPPAVASFLSSLFPELYILMYDDGYLPPDSDSEGEHEVLVQDPDAPDAQRRRAWATVREIMEVRSEAHDSDIEY</sequence>
<gene>
    <name evidence="1" type="ORF">BD626DRAFT_624979</name>
</gene>
<dbReference type="Gene3D" id="3.80.10.10">
    <property type="entry name" value="Ribonuclease Inhibitor"/>
    <property type="match status" value="1"/>
</dbReference>
<evidence type="ECO:0000313" key="2">
    <source>
        <dbReference type="Proteomes" id="UP000320762"/>
    </source>
</evidence>
<dbReference type="Proteomes" id="UP000320762">
    <property type="component" value="Unassembled WGS sequence"/>
</dbReference>
<evidence type="ECO:0008006" key="3">
    <source>
        <dbReference type="Google" id="ProtNLM"/>
    </source>
</evidence>
<accession>A0A550CXX3</accession>
<name>A0A550CXX3_9AGAR</name>
<organism evidence="1 2">
    <name type="scientific">Schizophyllum amplum</name>
    <dbReference type="NCBI Taxonomy" id="97359"/>
    <lineage>
        <taxon>Eukaryota</taxon>
        <taxon>Fungi</taxon>
        <taxon>Dikarya</taxon>
        <taxon>Basidiomycota</taxon>
        <taxon>Agaricomycotina</taxon>
        <taxon>Agaricomycetes</taxon>
        <taxon>Agaricomycetidae</taxon>
        <taxon>Agaricales</taxon>
        <taxon>Schizophyllaceae</taxon>
        <taxon>Schizophyllum</taxon>
    </lineage>
</organism>
<keyword evidence="2" id="KW-1185">Reference proteome</keyword>